<reference evidence="1" key="1">
    <citation type="journal article" date="2014" name="Nat. Commun.">
        <title>The tobacco genome sequence and its comparison with those of tomato and potato.</title>
        <authorList>
            <person name="Sierro N."/>
            <person name="Battey J.N."/>
            <person name="Ouadi S."/>
            <person name="Bakaher N."/>
            <person name="Bovet L."/>
            <person name="Willig A."/>
            <person name="Goepfert S."/>
            <person name="Peitsch M.C."/>
            <person name="Ivanov N.V."/>
        </authorList>
    </citation>
    <scope>NUCLEOTIDE SEQUENCE [LARGE SCALE GENOMIC DNA]</scope>
</reference>
<keyword evidence="1" id="KW-1185">Reference proteome</keyword>
<gene>
    <name evidence="2" type="primary">LOC142176162</name>
</gene>
<evidence type="ECO:0000313" key="1">
    <source>
        <dbReference type="Proteomes" id="UP000790787"/>
    </source>
</evidence>
<dbReference type="Proteomes" id="UP000790787">
    <property type="component" value="Chromosome 22"/>
</dbReference>
<protein>
    <submittedName>
        <fullName evidence="2">Uncharacterized protein LOC142176162</fullName>
    </submittedName>
</protein>
<evidence type="ECO:0000313" key="2">
    <source>
        <dbReference type="RefSeq" id="XP_075099347.1"/>
    </source>
</evidence>
<name>A0AC58TQ60_TOBAC</name>
<accession>A0AC58TQ60</accession>
<dbReference type="RefSeq" id="XP_075099347.1">
    <property type="nucleotide sequence ID" value="XM_075243246.1"/>
</dbReference>
<sequence length="334" mass="37345">MAIEKNSSPRGSDTTNLNIRLPEGFTASVVINQHHPLFLQPCDTPSSSLISIKLTGHENYALWNRSMRVSLLSKSKLGFVDGRYTKDKFPSSLHELWEKCNVIILSWIMNPVSNEFLSGMVYTSSAQKVWADLRESFDKGISSVLVYFSKLKELWAEFDALMPCPSCGREDSKRYAEHFGNHRLLQFLMGLNETYSQSSNQIMMMSPTPTINKAYAMIIAKESRISMANFAQTSAVNEGIAMFSGKRTPQASTRYKPKKNNLFCDYCNYEGHTTNICYKLHGYPADFKPKKKTGPNNACQYTRAHISIGSTNGGFEATANCAGHSQQSSLTSTS</sequence>
<reference evidence="2" key="2">
    <citation type="submission" date="2025-08" db="UniProtKB">
        <authorList>
            <consortium name="RefSeq"/>
        </authorList>
    </citation>
    <scope>IDENTIFICATION</scope>
    <source>
        <tissue evidence="2">Leaf</tissue>
    </source>
</reference>
<proteinExistence type="predicted"/>
<organism evidence="1 2">
    <name type="scientific">Nicotiana tabacum</name>
    <name type="common">Common tobacco</name>
    <dbReference type="NCBI Taxonomy" id="4097"/>
    <lineage>
        <taxon>Eukaryota</taxon>
        <taxon>Viridiplantae</taxon>
        <taxon>Streptophyta</taxon>
        <taxon>Embryophyta</taxon>
        <taxon>Tracheophyta</taxon>
        <taxon>Spermatophyta</taxon>
        <taxon>Magnoliopsida</taxon>
        <taxon>eudicotyledons</taxon>
        <taxon>Gunneridae</taxon>
        <taxon>Pentapetalae</taxon>
        <taxon>asterids</taxon>
        <taxon>lamiids</taxon>
        <taxon>Solanales</taxon>
        <taxon>Solanaceae</taxon>
        <taxon>Nicotianoideae</taxon>
        <taxon>Nicotianeae</taxon>
        <taxon>Nicotiana</taxon>
    </lineage>
</organism>